<sequence length="82" mass="8761">MTEGVLGTVASYTTSNAVWKALEQKFSSQSKARLLQLKSQLSNATKGNQSISDYIDKLKVVCDSLAVVGHTVSDLDLVVSVS</sequence>
<dbReference type="EMBL" id="JAATIQ010000529">
    <property type="protein sequence ID" value="KAF4352340.1"/>
    <property type="molecule type" value="Genomic_DNA"/>
</dbReference>
<accession>A0A7J6E3B9</accession>
<gene>
    <name evidence="1" type="ORF">G4B88_000943</name>
</gene>
<dbReference type="Proteomes" id="UP000583929">
    <property type="component" value="Unassembled WGS sequence"/>
</dbReference>
<evidence type="ECO:0000313" key="1">
    <source>
        <dbReference type="EMBL" id="KAF4352340.1"/>
    </source>
</evidence>
<reference evidence="1 2" key="1">
    <citation type="journal article" date="2020" name="bioRxiv">
        <title>Sequence and annotation of 42 cannabis genomes reveals extensive copy number variation in cannabinoid synthesis and pathogen resistance genes.</title>
        <authorList>
            <person name="Mckernan K.J."/>
            <person name="Helbert Y."/>
            <person name="Kane L.T."/>
            <person name="Ebling H."/>
            <person name="Zhang L."/>
            <person name="Liu B."/>
            <person name="Eaton Z."/>
            <person name="Mclaughlin S."/>
            <person name="Kingan S."/>
            <person name="Baybayan P."/>
            <person name="Concepcion G."/>
            <person name="Jordan M."/>
            <person name="Riva A."/>
            <person name="Barbazuk W."/>
            <person name="Harkins T."/>
        </authorList>
    </citation>
    <scope>NUCLEOTIDE SEQUENCE [LARGE SCALE GENOMIC DNA]</scope>
    <source>
        <strain evidence="2">cv. Jamaican Lion 4</strain>
        <tissue evidence="1">Leaf</tissue>
    </source>
</reference>
<comment type="caution">
    <text evidence="1">The sequence shown here is derived from an EMBL/GenBank/DDBJ whole genome shotgun (WGS) entry which is preliminary data.</text>
</comment>
<proteinExistence type="predicted"/>
<dbReference type="PANTHER" id="PTHR47481:SF22">
    <property type="entry name" value="RETROTRANSPOSON GAG DOMAIN-CONTAINING PROTEIN"/>
    <property type="match status" value="1"/>
</dbReference>
<evidence type="ECO:0008006" key="3">
    <source>
        <dbReference type="Google" id="ProtNLM"/>
    </source>
</evidence>
<protein>
    <recommendedName>
        <fullName evidence="3">Retrotransposon gag domain-containing protein</fullName>
    </recommendedName>
</protein>
<dbReference type="PANTHER" id="PTHR47481">
    <property type="match status" value="1"/>
</dbReference>
<keyword evidence="2" id="KW-1185">Reference proteome</keyword>
<dbReference type="AlphaFoldDB" id="A0A7J6E3B9"/>
<evidence type="ECO:0000313" key="2">
    <source>
        <dbReference type="Proteomes" id="UP000583929"/>
    </source>
</evidence>
<name>A0A7J6E3B9_CANSA</name>
<organism evidence="1 2">
    <name type="scientific">Cannabis sativa</name>
    <name type="common">Hemp</name>
    <name type="synonym">Marijuana</name>
    <dbReference type="NCBI Taxonomy" id="3483"/>
    <lineage>
        <taxon>Eukaryota</taxon>
        <taxon>Viridiplantae</taxon>
        <taxon>Streptophyta</taxon>
        <taxon>Embryophyta</taxon>
        <taxon>Tracheophyta</taxon>
        <taxon>Spermatophyta</taxon>
        <taxon>Magnoliopsida</taxon>
        <taxon>eudicotyledons</taxon>
        <taxon>Gunneridae</taxon>
        <taxon>Pentapetalae</taxon>
        <taxon>rosids</taxon>
        <taxon>fabids</taxon>
        <taxon>Rosales</taxon>
        <taxon>Cannabaceae</taxon>
        <taxon>Cannabis</taxon>
    </lineage>
</organism>
<dbReference type="Pfam" id="PF14223">
    <property type="entry name" value="Retrotran_gag_2"/>
    <property type="match status" value="1"/>
</dbReference>